<feature type="non-terminal residue" evidence="1">
    <location>
        <position position="1"/>
    </location>
</feature>
<protein>
    <submittedName>
        <fullName evidence="1">23107_t:CDS:1</fullName>
    </submittedName>
</protein>
<accession>A0ABN7WDZ0</accession>
<keyword evidence="2" id="KW-1185">Reference proteome</keyword>
<gene>
    <name evidence="1" type="ORF">GMARGA_LOCUS29681</name>
</gene>
<reference evidence="1 2" key="1">
    <citation type="submission" date="2021-06" db="EMBL/GenBank/DDBJ databases">
        <authorList>
            <person name="Kallberg Y."/>
            <person name="Tangrot J."/>
            <person name="Rosling A."/>
        </authorList>
    </citation>
    <scope>NUCLEOTIDE SEQUENCE [LARGE SCALE GENOMIC DNA]</scope>
    <source>
        <strain evidence="1 2">120-4 pot B 10/14</strain>
    </source>
</reference>
<evidence type="ECO:0000313" key="2">
    <source>
        <dbReference type="Proteomes" id="UP000789901"/>
    </source>
</evidence>
<dbReference type="EMBL" id="CAJVQB010040431">
    <property type="protein sequence ID" value="CAG8828388.1"/>
    <property type="molecule type" value="Genomic_DNA"/>
</dbReference>
<dbReference type="Proteomes" id="UP000789901">
    <property type="component" value="Unassembled WGS sequence"/>
</dbReference>
<sequence>KCYNKLKNQFQSLQNTKNELAKSQPYKVQRLLLDEEKKICVSEKIADTLRKDICNTEYISHCIRRWSKDFLEQGTLSRH</sequence>
<organism evidence="1 2">
    <name type="scientific">Gigaspora margarita</name>
    <dbReference type="NCBI Taxonomy" id="4874"/>
    <lineage>
        <taxon>Eukaryota</taxon>
        <taxon>Fungi</taxon>
        <taxon>Fungi incertae sedis</taxon>
        <taxon>Mucoromycota</taxon>
        <taxon>Glomeromycotina</taxon>
        <taxon>Glomeromycetes</taxon>
        <taxon>Diversisporales</taxon>
        <taxon>Gigasporaceae</taxon>
        <taxon>Gigaspora</taxon>
    </lineage>
</organism>
<evidence type="ECO:0000313" key="1">
    <source>
        <dbReference type="EMBL" id="CAG8828388.1"/>
    </source>
</evidence>
<comment type="caution">
    <text evidence="1">The sequence shown here is derived from an EMBL/GenBank/DDBJ whole genome shotgun (WGS) entry which is preliminary data.</text>
</comment>
<proteinExistence type="predicted"/>
<name>A0ABN7WDZ0_GIGMA</name>